<gene>
    <name evidence="1" type="ORF">KCG45_02730</name>
</gene>
<proteinExistence type="predicted"/>
<comment type="caution">
    <text evidence="1">The sequence shown here is derived from an EMBL/GenBank/DDBJ whole genome shotgun (WGS) entry which is preliminary data.</text>
</comment>
<name>A0ABS6SJ98_9SPHN</name>
<dbReference type="Proteomes" id="UP000699975">
    <property type="component" value="Unassembled WGS sequence"/>
</dbReference>
<sequence>MSSNSARLREINGPLKAGQYVFSDDGVSIPFRYKAGRMKALVIIFHGALNREKRDHPFFQPFLPIDVNQISISDPTLAADPELGAAWYIGGENWNLPDKLSGLIAQVARSLGAPRRVYVGASVGGYAALFYSSRDEGSVAVAANPQTHLLNYQNAQFQRLRQVCWPSCDTVEKFEQKAPISVSAIYAKPVTNRVIYLQSAGDYGHIKTQFLHFTSKLNPSNVSNLILDVGFWNILGHSGSVPPSAWVPWVRAVLTSKTINADDLLVARHALREARVDSARPVDRSLSFDAQDLERAALIRGHLLQM</sequence>
<accession>A0ABS6SJ98</accession>
<evidence type="ECO:0000313" key="1">
    <source>
        <dbReference type="EMBL" id="MBV7265083.1"/>
    </source>
</evidence>
<protein>
    <recommendedName>
        <fullName evidence="3">Alpha/beta hydrolase</fullName>
    </recommendedName>
</protein>
<keyword evidence="2" id="KW-1185">Reference proteome</keyword>
<organism evidence="1 2">
    <name type="scientific">Erythrobacter ani</name>
    <dbReference type="NCBI Taxonomy" id="2827235"/>
    <lineage>
        <taxon>Bacteria</taxon>
        <taxon>Pseudomonadati</taxon>
        <taxon>Pseudomonadota</taxon>
        <taxon>Alphaproteobacteria</taxon>
        <taxon>Sphingomonadales</taxon>
        <taxon>Erythrobacteraceae</taxon>
        <taxon>Erythrobacter/Porphyrobacter group</taxon>
        <taxon>Erythrobacter</taxon>
    </lineage>
</organism>
<reference evidence="1 2" key="1">
    <citation type="submission" date="2021-04" db="EMBL/GenBank/DDBJ databases">
        <authorList>
            <person name="Pira H."/>
            <person name="Risdian C."/>
            <person name="Wink J."/>
        </authorList>
    </citation>
    <scope>NUCLEOTIDE SEQUENCE [LARGE SCALE GENOMIC DNA]</scope>
    <source>
        <strain evidence="1 2">WH131</strain>
    </source>
</reference>
<evidence type="ECO:0000313" key="2">
    <source>
        <dbReference type="Proteomes" id="UP000699975"/>
    </source>
</evidence>
<evidence type="ECO:0008006" key="3">
    <source>
        <dbReference type="Google" id="ProtNLM"/>
    </source>
</evidence>
<dbReference type="RefSeq" id="WP_218315588.1">
    <property type="nucleotide sequence ID" value="NZ_JAGSPB010000001.1"/>
</dbReference>
<dbReference type="EMBL" id="JAGSPB010000001">
    <property type="protein sequence ID" value="MBV7265083.1"/>
    <property type="molecule type" value="Genomic_DNA"/>
</dbReference>